<dbReference type="SUPFAM" id="SSF47413">
    <property type="entry name" value="lambda repressor-like DNA-binding domains"/>
    <property type="match status" value="1"/>
</dbReference>
<dbReference type="PROSITE" id="PS50932">
    <property type="entry name" value="HTH_LACI_2"/>
    <property type="match status" value="1"/>
</dbReference>
<dbReference type="Pfam" id="PF00356">
    <property type="entry name" value="LacI"/>
    <property type="match status" value="1"/>
</dbReference>
<dbReference type="PANTHER" id="PTHR30146">
    <property type="entry name" value="LACI-RELATED TRANSCRIPTIONAL REPRESSOR"/>
    <property type="match status" value="1"/>
</dbReference>
<feature type="domain" description="HTH lacI-type" evidence="4">
    <location>
        <begin position="36"/>
        <end position="90"/>
    </location>
</feature>
<dbReference type="InterPro" id="IPR000843">
    <property type="entry name" value="HTH_LacI"/>
</dbReference>
<dbReference type="Pfam" id="PF13407">
    <property type="entry name" value="Peripla_BP_4"/>
    <property type="match status" value="1"/>
</dbReference>
<evidence type="ECO:0000259" key="4">
    <source>
        <dbReference type="PROSITE" id="PS50932"/>
    </source>
</evidence>
<dbReference type="InterPro" id="IPR025997">
    <property type="entry name" value="SBP_2_dom"/>
</dbReference>
<dbReference type="SMART" id="SM00354">
    <property type="entry name" value="HTH_LACI"/>
    <property type="match status" value="1"/>
</dbReference>
<dbReference type="OrthoDB" id="9805774at2"/>
<keyword evidence="3" id="KW-0804">Transcription</keyword>
<dbReference type="Gene3D" id="3.40.50.2300">
    <property type="match status" value="2"/>
</dbReference>
<dbReference type="PANTHER" id="PTHR30146:SF152">
    <property type="entry name" value="TRANSCRIPTIONAL REGULATORY PROTEIN"/>
    <property type="match status" value="1"/>
</dbReference>
<dbReference type="AlphaFoldDB" id="A0A1V0RRH2"/>
<evidence type="ECO:0000256" key="2">
    <source>
        <dbReference type="ARBA" id="ARBA00023125"/>
    </source>
</evidence>
<organism evidence="5 6">
    <name type="scientific">Roseovarius mucosus</name>
    <dbReference type="NCBI Taxonomy" id="215743"/>
    <lineage>
        <taxon>Bacteria</taxon>
        <taxon>Pseudomonadati</taxon>
        <taxon>Pseudomonadota</taxon>
        <taxon>Alphaproteobacteria</taxon>
        <taxon>Rhodobacterales</taxon>
        <taxon>Roseobacteraceae</taxon>
        <taxon>Roseovarius</taxon>
    </lineage>
</organism>
<proteinExistence type="predicted"/>
<dbReference type="RefSeq" id="WP_081507682.1">
    <property type="nucleotide sequence ID" value="NZ_CP020474.1"/>
</dbReference>
<dbReference type="EMBL" id="CP020474">
    <property type="protein sequence ID" value="ARE84296.1"/>
    <property type="molecule type" value="Genomic_DNA"/>
</dbReference>
<sequence length="372" mass="41083">MQYFEALSKAAIVAEQGSDKFMKFALINAKDIMQRPTTKDLAKAAGVSRATVDRVLNNREGVKKHTVDRVNKAIEELGFVRNIQAANLARSQRYRFVFALPRSGDLFLEEIIRHINEANETFAADLIWCDAEHINENDPHSISAFLATLDASETTGVAIMAPESPQVRDAIYRLQQRGVAALPFIADQSSMEEHWVGTNHTAAGATAATLIGRFSARAHGAVLVISESMRSRDSLERRIGFDAELNRYFPNLTALPSLETYGDEARAEQVIQNALKNNPDLVGVYILSSEARIPLTILNGIGGTSSLIKIVHERTPFTETALREGKLDAVIAQDPGHLVRSAVRKLKAITDKRVAKGSQERIRVEVLMRTNI</sequence>
<dbReference type="KEGG" id="rmm:ROSMUCSMR3_02829"/>
<dbReference type="Gene3D" id="1.10.260.40">
    <property type="entry name" value="lambda repressor-like DNA-binding domains"/>
    <property type="match status" value="1"/>
</dbReference>
<evidence type="ECO:0000256" key="3">
    <source>
        <dbReference type="ARBA" id="ARBA00023163"/>
    </source>
</evidence>
<keyword evidence="6" id="KW-1185">Reference proteome</keyword>
<keyword evidence="1" id="KW-0805">Transcription regulation</keyword>
<dbReference type="SUPFAM" id="SSF53822">
    <property type="entry name" value="Periplasmic binding protein-like I"/>
    <property type="match status" value="1"/>
</dbReference>
<name>A0A1V0RRH2_9RHOB</name>
<dbReference type="InterPro" id="IPR028082">
    <property type="entry name" value="Peripla_BP_I"/>
</dbReference>
<gene>
    <name evidence="5" type="primary">degA</name>
    <name evidence="5" type="ORF">ROSMUCSMR3_02829</name>
</gene>
<dbReference type="GO" id="GO:0000976">
    <property type="term" value="F:transcription cis-regulatory region binding"/>
    <property type="evidence" value="ECO:0007669"/>
    <property type="project" value="TreeGrafter"/>
</dbReference>
<reference evidence="5 6" key="1">
    <citation type="submission" date="2017-03" db="EMBL/GenBank/DDBJ databases">
        <title>Genome Sequence of Roseovarius mucosus strain SMR3 Isolated from a culture of the Diatom Skeletonema marinoi.</title>
        <authorList>
            <person name="Topel M."/>
            <person name="Pinder M."/>
            <person name="Johansson O.N."/>
            <person name="Kourtchenko O."/>
            <person name="Godhe A."/>
            <person name="Clarke A.K."/>
        </authorList>
    </citation>
    <scope>NUCLEOTIDE SEQUENCE [LARGE SCALE GENOMIC DNA]</scope>
    <source>
        <strain evidence="5 6">SMR3</strain>
    </source>
</reference>
<keyword evidence="2" id="KW-0238">DNA-binding</keyword>
<dbReference type="CDD" id="cd06307">
    <property type="entry name" value="PBP1_sugar_binding"/>
    <property type="match status" value="1"/>
</dbReference>
<protein>
    <submittedName>
        <fullName evidence="5">HTH-type transcriptional regulator DegA</fullName>
    </submittedName>
</protein>
<dbReference type="GO" id="GO:0003700">
    <property type="term" value="F:DNA-binding transcription factor activity"/>
    <property type="evidence" value="ECO:0007669"/>
    <property type="project" value="TreeGrafter"/>
</dbReference>
<evidence type="ECO:0000313" key="5">
    <source>
        <dbReference type="EMBL" id="ARE84296.1"/>
    </source>
</evidence>
<dbReference type="InterPro" id="IPR010982">
    <property type="entry name" value="Lambda_DNA-bd_dom_sf"/>
</dbReference>
<dbReference type="Proteomes" id="UP000192273">
    <property type="component" value="Chromosome"/>
</dbReference>
<evidence type="ECO:0000313" key="6">
    <source>
        <dbReference type="Proteomes" id="UP000192273"/>
    </source>
</evidence>
<evidence type="ECO:0000256" key="1">
    <source>
        <dbReference type="ARBA" id="ARBA00023015"/>
    </source>
</evidence>
<dbReference type="CDD" id="cd01392">
    <property type="entry name" value="HTH_LacI"/>
    <property type="match status" value="1"/>
</dbReference>
<accession>A0A1V0RRH2</accession>